<dbReference type="STRING" id="1016849.A0A0D1ZE26"/>
<dbReference type="HOGENOM" id="CLU_065010_1_0_1"/>
<dbReference type="OrthoDB" id="414698at2759"/>
<accession>A0A0D1ZE26</accession>
<gene>
    <name evidence="1" type="ORF">PV11_00749</name>
</gene>
<dbReference type="Proteomes" id="UP000053599">
    <property type="component" value="Unassembled WGS sequence"/>
</dbReference>
<evidence type="ECO:0008006" key="3">
    <source>
        <dbReference type="Google" id="ProtNLM"/>
    </source>
</evidence>
<dbReference type="AlphaFoldDB" id="A0A0D1ZE26"/>
<evidence type="ECO:0000313" key="1">
    <source>
        <dbReference type="EMBL" id="KIV85008.1"/>
    </source>
</evidence>
<reference evidence="1 2" key="1">
    <citation type="submission" date="2015-01" db="EMBL/GenBank/DDBJ databases">
        <title>The Genome Sequence of Exophiala sideris CBS121828.</title>
        <authorList>
            <consortium name="The Broad Institute Genomics Platform"/>
            <person name="Cuomo C."/>
            <person name="de Hoog S."/>
            <person name="Gorbushina A."/>
            <person name="Stielow B."/>
            <person name="Teixiera M."/>
            <person name="Abouelleil A."/>
            <person name="Chapman S.B."/>
            <person name="Priest M."/>
            <person name="Young S.K."/>
            <person name="Wortman J."/>
            <person name="Nusbaum C."/>
            <person name="Birren B."/>
        </authorList>
    </citation>
    <scope>NUCLEOTIDE SEQUENCE [LARGE SCALE GENOMIC DNA]</scope>
    <source>
        <strain evidence="1 2">CBS 121828</strain>
    </source>
</reference>
<dbReference type="Gene3D" id="1.20.58.320">
    <property type="entry name" value="TPR-like"/>
    <property type="match status" value="1"/>
</dbReference>
<dbReference type="EMBL" id="KN846951">
    <property type="protein sequence ID" value="KIV85008.1"/>
    <property type="molecule type" value="Genomic_DNA"/>
</dbReference>
<proteinExistence type="predicted"/>
<dbReference type="InterPro" id="IPR010323">
    <property type="entry name" value="DUF924"/>
</dbReference>
<name>A0A0D1ZE26_9EURO</name>
<dbReference type="SUPFAM" id="SSF48452">
    <property type="entry name" value="TPR-like"/>
    <property type="match status" value="1"/>
</dbReference>
<organism evidence="1 2">
    <name type="scientific">Exophiala sideris</name>
    <dbReference type="NCBI Taxonomy" id="1016849"/>
    <lineage>
        <taxon>Eukaryota</taxon>
        <taxon>Fungi</taxon>
        <taxon>Dikarya</taxon>
        <taxon>Ascomycota</taxon>
        <taxon>Pezizomycotina</taxon>
        <taxon>Eurotiomycetes</taxon>
        <taxon>Chaetothyriomycetidae</taxon>
        <taxon>Chaetothyriales</taxon>
        <taxon>Herpotrichiellaceae</taxon>
        <taxon>Exophiala</taxon>
    </lineage>
</organism>
<dbReference type="Gene3D" id="1.25.40.10">
    <property type="entry name" value="Tetratricopeptide repeat domain"/>
    <property type="match status" value="1"/>
</dbReference>
<protein>
    <recommendedName>
        <fullName evidence="3">DUF924 domain-containing protein</fullName>
    </recommendedName>
</protein>
<dbReference type="Pfam" id="PF06041">
    <property type="entry name" value="DUF924"/>
    <property type="match status" value="1"/>
</dbReference>
<evidence type="ECO:0000313" key="2">
    <source>
        <dbReference type="Proteomes" id="UP000053599"/>
    </source>
</evidence>
<sequence>MKVLTEAFARVRRPPFHSSLVRPLHRAALNPRPKVLQVQSAFQGSLQSSLQSFTSPFWSGNATSMSTSTMPTLSPSATQDINRTLSFWFDGPTQNWFAPPNPSEFDASIRDTFGELITQARTDELDTWADDPRGALALVILLDQFPRNIYRGSGEAHASDAKACELATRSIAREFDRQVGELEAMFFYLPLMHDETLVSQIACVALYEALLARCQPDGEAAKLVPRSLNFAKGHRDAILEFGRFPSRNKILGRESTPEEIKFLEEHPSGF</sequence>
<dbReference type="InterPro" id="IPR011990">
    <property type="entry name" value="TPR-like_helical_dom_sf"/>
</dbReference>